<evidence type="ECO:0000256" key="1">
    <source>
        <dbReference type="SAM" id="Phobius"/>
    </source>
</evidence>
<evidence type="ECO:0008006" key="3">
    <source>
        <dbReference type="Google" id="ProtNLM"/>
    </source>
</evidence>
<dbReference type="RefSeq" id="YP_002049021.1">
    <property type="nucleotide sequence ID" value="NC_011087.1"/>
</dbReference>
<keyword evidence="1" id="KW-0472">Membrane</keyword>
<accession>B1X4E2</accession>
<dbReference type="GeneID" id="6481965"/>
<dbReference type="SUPFAM" id="SSF53383">
    <property type="entry name" value="PLP-dependent transferases"/>
    <property type="match status" value="1"/>
</dbReference>
<dbReference type="PANTHER" id="PTHR46658">
    <property type="entry name" value="CYS OR MET METABOLISM PYRIDOXAL-PHOSPHATE-DEPENDENT ENZYME"/>
    <property type="match status" value="1"/>
</dbReference>
<dbReference type="InterPro" id="IPR009651">
    <property type="entry name" value="Met_g_lyase_put"/>
</dbReference>
<dbReference type="InterPro" id="IPR015424">
    <property type="entry name" value="PyrdxlP-dep_Trfase"/>
</dbReference>
<proteinExistence type="predicted"/>
<protein>
    <recommendedName>
        <fullName evidence="3">Cystathionine beta-lyase family protein involved in aluminum resistance</fullName>
    </recommendedName>
</protein>
<geneLocation type="organellar chromatophore" evidence="2"/>
<dbReference type="AlphaFoldDB" id="B1X4E2"/>
<gene>
    <name evidence="2" type="ordered locus">PCC_0370</name>
</gene>
<organism evidence="2">
    <name type="scientific">Paulinella chromatophora</name>
    <dbReference type="NCBI Taxonomy" id="39717"/>
    <lineage>
        <taxon>Eukaryota</taxon>
        <taxon>Sar</taxon>
        <taxon>Rhizaria</taxon>
        <taxon>Cercozoa</taxon>
        <taxon>Imbricatea</taxon>
        <taxon>Silicofilosea</taxon>
        <taxon>Euglyphida</taxon>
        <taxon>Paulinellidae</taxon>
        <taxon>Paulinella</taxon>
    </lineage>
</organism>
<keyword evidence="1" id="KW-1133">Transmembrane helix</keyword>
<dbReference type="InterPro" id="IPR015421">
    <property type="entry name" value="PyrdxlP-dep_Trfase_major"/>
</dbReference>
<keyword evidence="2" id="KW-0934">Plastid</keyword>
<sequence>MAESPKTRASSRFLIYTGVRFIIIQLMSTYWGSAWAQNQVDSAVNTILPFSQFRTAVVKGHMARVLDSFAAEHLGPQHFASVSGYAHNDQSREVLDRILARILESESATVRLQFVSGTHAIATALYGVLRPGDRLLALAGRPYDTLEAVIGIRGSGQGSLMEFGIIYDELPLTNSGRVNEIRLQEALIEPTRMVLIQRSCGYTWRPSISVSEIAQLCYKIHSLQPDCICFVDNCYGELVEQYEPSKVGADLIAGSLIKNLGGTIAPTGGYVAGRSDLVEQACCRLTSPGIGRNGGTGFDLYRLLIQGLFLAPQMVGEALIGAELVASVFDSVGYPVKPLPGENRSDIIQAVCFGLPDPLKVVCRAFQASSPVGAYLDPVPAFMPGYSSELIMAGGSFIDGSTSEFSADGPLKQPYSLYSQGGTHRSHQQLALSRALTALEQGGWLP</sequence>
<reference evidence="2" key="1">
    <citation type="submission" date="2007-08" db="EMBL/GenBank/DDBJ databases">
        <authorList>
            <person name="Gloeckner G."/>
            <person name="Nowack E."/>
            <person name="Melkonian M."/>
        </authorList>
    </citation>
    <scope>NUCLEOTIDE SEQUENCE</scope>
</reference>
<name>B1X4E2_PAUCH</name>
<dbReference type="EMBL" id="CP000815">
    <property type="protein sequence ID" value="ACB42811.1"/>
    <property type="molecule type" value="Genomic_DNA"/>
</dbReference>
<dbReference type="Gene3D" id="3.40.640.10">
    <property type="entry name" value="Type I PLP-dependent aspartate aminotransferase-like (Major domain)"/>
    <property type="match status" value="1"/>
</dbReference>
<dbReference type="PANTHER" id="PTHR46658:SF1">
    <property type="entry name" value="CYS OR MET METABOLISM PYRIDOXAL-PHOSPHATE-DEPENDENT ENZYME"/>
    <property type="match status" value="1"/>
</dbReference>
<feature type="transmembrane region" description="Helical" evidence="1">
    <location>
        <begin position="12"/>
        <end position="32"/>
    </location>
</feature>
<keyword evidence="1" id="KW-0812">Transmembrane</keyword>
<dbReference type="Gene3D" id="3.90.1150.60">
    <property type="entry name" value="Methioning gamme-lyase, C-terminal domain"/>
    <property type="match status" value="1"/>
</dbReference>
<reference evidence="2" key="2">
    <citation type="journal article" date="2008" name="Curr. Biol.">
        <title>Chromatophore genome sequence of Paulinella sheds light on acquisition of photosynthesis by eukaryotes.</title>
        <authorList>
            <person name="Nowack E.C.M."/>
            <person name="Melkonian M."/>
            <person name="Gloeckner G."/>
        </authorList>
    </citation>
    <scope>NUCLEOTIDE SEQUENCE [LARGE SCALE GENOMIC DNA]</scope>
</reference>
<evidence type="ECO:0000313" key="2">
    <source>
        <dbReference type="EMBL" id="ACB42811.1"/>
    </source>
</evidence>
<dbReference type="Pfam" id="PF06838">
    <property type="entry name" value="Met_gamma_lyase"/>
    <property type="match status" value="1"/>
</dbReference>